<keyword evidence="2" id="KW-1185">Reference proteome</keyword>
<accession>A0ABN8ZMW1</accession>
<dbReference type="EMBL" id="OX459941">
    <property type="protein sequence ID" value="CAI9175268.1"/>
    <property type="molecule type" value="Genomic_DNA"/>
</dbReference>
<name>A0ABN8ZMW1_RANTA</name>
<protein>
    <submittedName>
        <fullName evidence="1">Uncharacterized protein</fullName>
    </submittedName>
</protein>
<reference evidence="1" key="1">
    <citation type="submission" date="2023-04" db="EMBL/GenBank/DDBJ databases">
        <authorList>
            <consortium name="ELIXIR-Norway"/>
        </authorList>
    </citation>
    <scope>NUCLEOTIDE SEQUENCE [LARGE SCALE GENOMIC DNA]</scope>
</reference>
<proteinExistence type="predicted"/>
<evidence type="ECO:0000313" key="1">
    <source>
        <dbReference type="EMBL" id="CAI9175268.1"/>
    </source>
</evidence>
<sequence>MLTWSTYLKDSAIYLCPTTEDFSICRMTLYHHYTEVVKRISWVKKLCALDGLVSSLFIIFIHQYQKTLKNNGSQNLVRLCPLKLNEKYGDRVWRKLKVGLNIQQDEGRTL</sequence>
<dbReference type="Proteomes" id="UP001176941">
    <property type="component" value="Chromosome 5"/>
</dbReference>
<organism evidence="1 2">
    <name type="scientific">Rangifer tarandus platyrhynchus</name>
    <name type="common">Svalbard reindeer</name>
    <dbReference type="NCBI Taxonomy" id="3082113"/>
    <lineage>
        <taxon>Eukaryota</taxon>
        <taxon>Metazoa</taxon>
        <taxon>Chordata</taxon>
        <taxon>Craniata</taxon>
        <taxon>Vertebrata</taxon>
        <taxon>Euteleostomi</taxon>
        <taxon>Mammalia</taxon>
        <taxon>Eutheria</taxon>
        <taxon>Laurasiatheria</taxon>
        <taxon>Artiodactyla</taxon>
        <taxon>Ruminantia</taxon>
        <taxon>Pecora</taxon>
        <taxon>Cervidae</taxon>
        <taxon>Odocoileinae</taxon>
        <taxon>Rangifer</taxon>
    </lineage>
</organism>
<gene>
    <name evidence="1" type="ORF">MRATA1EN1_LOCUS24230</name>
</gene>
<evidence type="ECO:0000313" key="2">
    <source>
        <dbReference type="Proteomes" id="UP001176941"/>
    </source>
</evidence>